<reference evidence="4 5" key="1">
    <citation type="submission" date="2018-05" db="EMBL/GenBank/DDBJ databases">
        <title>Evolution of GPA BGCs.</title>
        <authorList>
            <person name="Waglechner N."/>
            <person name="Wright G.D."/>
        </authorList>
    </citation>
    <scope>NUCLEOTIDE SEQUENCE [LARGE SCALE GENOMIC DNA]</scope>
    <source>
        <strain evidence="4 5">A82846</strain>
    </source>
</reference>
<accession>A0A428YT42</accession>
<protein>
    <recommendedName>
        <fullName evidence="3">DNA methylase adenine-specific domain-containing protein</fullName>
    </recommendedName>
</protein>
<dbReference type="Proteomes" id="UP000287547">
    <property type="component" value="Unassembled WGS sequence"/>
</dbReference>
<dbReference type="CDD" id="cd02440">
    <property type="entry name" value="AdoMet_MTases"/>
    <property type="match status" value="1"/>
</dbReference>
<dbReference type="AlphaFoldDB" id="A0A428YT42"/>
<dbReference type="GO" id="GO:0008170">
    <property type="term" value="F:N-methyltransferase activity"/>
    <property type="evidence" value="ECO:0007669"/>
    <property type="project" value="InterPro"/>
</dbReference>
<name>A0A428YT42_KIBAR</name>
<dbReference type="GO" id="GO:0009307">
    <property type="term" value="P:DNA restriction-modification system"/>
    <property type="evidence" value="ECO:0007669"/>
    <property type="project" value="UniProtKB-KW"/>
</dbReference>
<proteinExistence type="predicted"/>
<dbReference type="OrthoDB" id="9784823at2"/>
<dbReference type="Gene3D" id="3.90.220.20">
    <property type="entry name" value="DNA methylase specificity domains"/>
    <property type="match status" value="1"/>
</dbReference>
<dbReference type="InterPro" id="IPR003356">
    <property type="entry name" value="DNA_methylase_A-5"/>
</dbReference>
<evidence type="ECO:0000256" key="2">
    <source>
        <dbReference type="ARBA" id="ARBA00023125"/>
    </source>
</evidence>
<dbReference type="PRINTS" id="PR00507">
    <property type="entry name" value="N12N6MTFRASE"/>
</dbReference>
<sequence>MFPSARRVNLEGSGPVSNEAAVTAADIARLAGVGRAAVSNWRRRYEDFPAPVGGTPNSPLFTLSEVERWLRDQGKLQAVSPWERLWQLLEAHRGDQEPADVLAAIGAFLLRRSDGNPVAPALLNEVATLANQHGAVATAEALWERFVQANARWMAVTSPDMARLIAELVGLSSGMVLDPACGAGTLLAAVAGRTGGPVQCLGQEIDPGLASLAEVRLALRGVQVEVKAADSLLHDAYHGRLVDAVVCDPPVGERQWGHEDLLHDERWEYGIPPRMESELAWVQHALAHVKPGGLIAMLMPPSVAARRSGRRIRAELLRRGALRAVLALPGPVHLWMLRRPGQPADPQVLVLEATTTEWDEAAARAIAAWRAFDAPDGAAEDEPGVSRMIPVLDLLGEDVDLTPARNLPISSAPDTAEKLLAGHRELTTRLTALAPLLPTLDWTGRGQQHRVMTTVAELMKTGALSLFNSDAPASPTGDAVPLLDLSDVLADRPASRRISRDLAASAVRVQPGDVVMPTAGHKLVARVVRDTGTVLGRGLCLLRPNPDVLDPWFLAGFLSGSANSRQASAHLSAAARLDVRRCEVPRMPLADQRGYAAVFSALGSFGTAVGRAAGLAERVIQATVDGLVDGLVAPERN</sequence>
<dbReference type="Pfam" id="PF02384">
    <property type="entry name" value="N6_Mtase"/>
    <property type="match status" value="1"/>
</dbReference>
<dbReference type="InterPro" id="IPR029063">
    <property type="entry name" value="SAM-dependent_MTases_sf"/>
</dbReference>
<dbReference type="Gene3D" id="3.40.50.150">
    <property type="entry name" value="Vaccinia Virus protein VP39"/>
    <property type="match status" value="1"/>
</dbReference>
<dbReference type="PANTHER" id="PTHR42998:SF1">
    <property type="entry name" value="TYPE I RESTRICTION ENZYME HINDI METHYLASE SUBUNIT"/>
    <property type="match status" value="1"/>
</dbReference>
<evidence type="ECO:0000259" key="3">
    <source>
        <dbReference type="Pfam" id="PF02384"/>
    </source>
</evidence>
<feature type="domain" description="DNA methylase adenine-specific" evidence="3">
    <location>
        <begin position="157"/>
        <end position="332"/>
    </location>
</feature>
<dbReference type="InterPro" id="IPR044946">
    <property type="entry name" value="Restrct_endonuc_typeI_TRD_sf"/>
</dbReference>
<dbReference type="InterPro" id="IPR052916">
    <property type="entry name" value="Type-I_RE_MTase_Subunit"/>
</dbReference>
<dbReference type="PANTHER" id="PTHR42998">
    <property type="entry name" value="TYPE I RESTRICTION ENZYME HINDVIIP M PROTEIN-RELATED"/>
    <property type="match status" value="1"/>
</dbReference>
<evidence type="ECO:0000313" key="4">
    <source>
        <dbReference type="EMBL" id="RSM72658.1"/>
    </source>
</evidence>
<dbReference type="GO" id="GO:0003677">
    <property type="term" value="F:DNA binding"/>
    <property type="evidence" value="ECO:0007669"/>
    <property type="project" value="UniProtKB-KW"/>
</dbReference>
<dbReference type="SUPFAM" id="SSF53335">
    <property type="entry name" value="S-adenosyl-L-methionine-dependent methyltransferases"/>
    <property type="match status" value="1"/>
</dbReference>
<dbReference type="EMBL" id="QHKI01000059">
    <property type="protein sequence ID" value="RSM72658.1"/>
    <property type="molecule type" value="Genomic_DNA"/>
</dbReference>
<evidence type="ECO:0000256" key="1">
    <source>
        <dbReference type="ARBA" id="ARBA00022747"/>
    </source>
</evidence>
<evidence type="ECO:0000313" key="5">
    <source>
        <dbReference type="Proteomes" id="UP000287547"/>
    </source>
</evidence>
<comment type="caution">
    <text evidence="4">The sequence shown here is derived from an EMBL/GenBank/DDBJ whole genome shotgun (WGS) entry which is preliminary data.</text>
</comment>
<dbReference type="SUPFAM" id="SSF116734">
    <property type="entry name" value="DNA methylase specificity domain"/>
    <property type="match status" value="1"/>
</dbReference>
<keyword evidence="2" id="KW-0238">DNA-binding</keyword>
<gene>
    <name evidence="4" type="ORF">DMH04_42560</name>
</gene>
<organism evidence="4 5">
    <name type="scientific">Kibdelosporangium aridum</name>
    <dbReference type="NCBI Taxonomy" id="2030"/>
    <lineage>
        <taxon>Bacteria</taxon>
        <taxon>Bacillati</taxon>
        <taxon>Actinomycetota</taxon>
        <taxon>Actinomycetes</taxon>
        <taxon>Pseudonocardiales</taxon>
        <taxon>Pseudonocardiaceae</taxon>
        <taxon>Kibdelosporangium</taxon>
    </lineage>
</organism>
<keyword evidence="1" id="KW-0680">Restriction system</keyword>